<feature type="chain" id="PRO_5038967647" evidence="3">
    <location>
        <begin position="21"/>
        <end position="785"/>
    </location>
</feature>
<evidence type="ECO:0000256" key="3">
    <source>
        <dbReference type="SAM" id="SignalP"/>
    </source>
</evidence>
<dbReference type="RefSeq" id="WP_246017330.1">
    <property type="nucleotide sequence ID" value="NZ_RBKT01000001.1"/>
</dbReference>
<feature type="transmembrane region" description="Helical" evidence="2">
    <location>
        <begin position="328"/>
        <end position="350"/>
    </location>
</feature>
<evidence type="ECO:0000256" key="2">
    <source>
        <dbReference type="SAM" id="Phobius"/>
    </source>
</evidence>
<evidence type="ECO:0000256" key="1">
    <source>
        <dbReference type="SAM" id="MobiDB-lite"/>
    </source>
</evidence>
<feature type="region of interest" description="Disordered" evidence="1">
    <location>
        <begin position="696"/>
        <end position="785"/>
    </location>
</feature>
<reference evidence="4 5" key="1">
    <citation type="submission" date="2018-10" db="EMBL/GenBank/DDBJ databases">
        <title>Sequencing the genomes of 1000 actinobacteria strains.</title>
        <authorList>
            <person name="Klenk H.-P."/>
        </authorList>
    </citation>
    <scope>NUCLEOTIDE SEQUENCE [LARGE SCALE GENOMIC DNA]</scope>
    <source>
        <strain evidence="4 5">DSM 45175</strain>
    </source>
</reference>
<keyword evidence="2" id="KW-0472">Membrane</keyword>
<comment type="caution">
    <text evidence="4">The sequence shown here is derived from an EMBL/GenBank/DDBJ whole genome shotgun (WGS) entry which is preliminary data.</text>
</comment>
<keyword evidence="2" id="KW-0812">Transmembrane</keyword>
<name>A0A495JS01_9ACTN</name>
<feature type="transmembrane region" description="Helical" evidence="2">
    <location>
        <begin position="553"/>
        <end position="570"/>
    </location>
</feature>
<feature type="signal peptide" evidence="3">
    <location>
        <begin position="1"/>
        <end position="20"/>
    </location>
</feature>
<keyword evidence="5" id="KW-1185">Reference proteome</keyword>
<dbReference type="EMBL" id="RBKT01000001">
    <property type="protein sequence ID" value="RKR91757.1"/>
    <property type="molecule type" value="Genomic_DNA"/>
</dbReference>
<evidence type="ECO:0000313" key="5">
    <source>
        <dbReference type="Proteomes" id="UP000277671"/>
    </source>
</evidence>
<feature type="transmembrane region" description="Helical" evidence="2">
    <location>
        <begin position="642"/>
        <end position="664"/>
    </location>
</feature>
<feature type="transmembrane region" description="Helical" evidence="2">
    <location>
        <begin position="608"/>
        <end position="630"/>
    </location>
</feature>
<protein>
    <submittedName>
        <fullName evidence="4">Uncharacterized protein</fullName>
    </submittedName>
</protein>
<feature type="compositionally biased region" description="Basic and acidic residues" evidence="1">
    <location>
        <begin position="711"/>
        <end position="720"/>
    </location>
</feature>
<sequence length="785" mass="79266">MLRRLVPVFLTAAVVVSAVAALVVRPAVGAPQRTADYVVLAGIAGLRWEDVDPQSTPNLWQLAERGSIGSLSVRSGRTPTCPVDGWLTLGAGNYAAWDGSPVSADCSPPEVTVEQPDGIGANLPAQQTTVRYNKEQQPWGAIPGALAESVRCTAAIGPGAAIAAARPFGRVDRYAPTLPANPSELLASCVLSIVDLGAVTGEDPAVRAAAARRADSALARVLAARPARSLVVVAGISDTDETSRLHVAVADGPGWSGGWLTSSGTGREGYVQLVDLAPTALAAVGRPMPDRLFLGQAATSVPGRPADLATAIAQPADADREAGAQRHVASWFFVLLAGMQCLLAIAVLPLLRRARRHAGPTGPAPASRRLVAVVEVLLIAAALAIPAALVADVVPWWRADQGGVYFGLVTVFVLGVGAAGIRLARIYQRTLGPMGSVAGLAALVVGVDVVTGARLQLNGVAGYSALEGGRYAGLGTVGLGVFVAGTLLAAGCLAQQVRRSWRPAVVVLVGGIGVVITGSPYLGADSVGAVAMTAGVCVAAAMSTGGWLTLGRLAWATIAGLAVTIGFAVLDMRAPSGQQGSLGRFLGAVADGTSGLTMHRSGAANMDALVGSPLTVLAVVGGVLVWFALLRPWGGLKRLFGIYPAVRAGMAGITVATLIGGVLGGSALNVAGAAAALTVPLAALAALRVLDHAADRTQPVPVDGGPSGESDPVRRSDRPGPGESDPVRGPQPAQGPDEVERLRPADDAGAAENPNTADDSDATARSGAAQGPGEVAPSSAEPSRQ</sequence>
<dbReference type="Proteomes" id="UP000277671">
    <property type="component" value="Unassembled WGS sequence"/>
</dbReference>
<feature type="transmembrane region" description="Helical" evidence="2">
    <location>
        <begin position="505"/>
        <end position="523"/>
    </location>
</feature>
<dbReference type="AlphaFoldDB" id="A0A495JS01"/>
<feature type="transmembrane region" description="Helical" evidence="2">
    <location>
        <begin position="529"/>
        <end position="548"/>
    </location>
</feature>
<feature type="transmembrane region" description="Helical" evidence="2">
    <location>
        <begin position="670"/>
        <end position="690"/>
    </location>
</feature>
<feature type="transmembrane region" description="Helical" evidence="2">
    <location>
        <begin position="370"/>
        <end position="391"/>
    </location>
</feature>
<evidence type="ECO:0000313" key="4">
    <source>
        <dbReference type="EMBL" id="RKR91757.1"/>
    </source>
</evidence>
<keyword evidence="2" id="KW-1133">Transmembrane helix</keyword>
<dbReference type="SUPFAM" id="SSF53649">
    <property type="entry name" value="Alkaline phosphatase-like"/>
    <property type="match status" value="1"/>
</dbReference>
<keyword evidence="3" id="KW-0732">Signal</keyword>
<feature type="transmembrane region" description="Helical" evidence="2">
    <location>
        <begin position="403"/>
        <end position="424"/>
    </location>
</feature>
<feature type="transmembrane region" description="Helical" evidence="2">
    <location>
        <begin position="431"/>
        <end position="451"/>
    </location>
</feature>
<proteinExistence type="predicted"/>
<feature type="transmembrane region" description="Helical" evidence="2">
    <location>
        <begin position="471"/>
        <end position="493"/>
    </location>
</feature>
<accession>A0A495JS01</accession>
<dbReference type="InterPro" id="IPR017850">
    <property type="entry name" value="Alkaline_phosphatase_core_sf"/>
</dbReference>
<gene>
    <name evidence="4" type="ORF">BDK92_6163</name>
</gene>
<organism evidence="4 5">
    <name type="scientific">Micromonospora pisi</name>
    <dbReference type="NCBI Taxonomy" id="589240"/>
    <lineage>
        <taxon>Bacteria</taxon>
        <taxon>Bacillati</taxon>
        <taxon>Actinomycetota</taxon>
        <taxon>Actinomycetes</taxon>
        <taxon>Micromonosporales</taxon>
        <taxon>Micromonosporaceae</taxon>
        <taxon>Micromonospora</taxon>
    </lineage>
</organism>